<dbReference type="RefSeq" id="WP_197657685.1">
    <property type="nucleotide sequence ID" value="NZ_CP031418.1"/>
</dbReference>
<evidence type="ECO:0000256" key="5">
    <source>
        <dbReference type="ARBA" id="ARBA00022989"/>
    </source>
</evidence>
<proteinExistence type="predicted"/>
<dbReference type="Proteomes" id="UP000057820">
    <property type="component" value="Chromosome 1"/>
</dbReference>
<evidence type="ECO:0000256" key="4">
    <source>
        <dbReference type="ARBA" id="ARBA00022692"/>
    </source>
</evidence>
<keyword evidence="3" id="KW-1003">Cell membrane</keyword>
<dbReference type="Pfam" id="PF02386">
    <property type="entry name" value="TrkH"/>
    <property type="match status" value="1"/>
</dbReference>
<feature type="transmembrane region" description="Helical" evidence="8">
    <location>
        <begin position="39"/>
        <end position="60"/>
    </location>
</feature>
<dbReference type="InterPro" id="IPR003445">
    <property type="entry name" value="Cat_transpt"/>
</dbReference>
<name>A0A0H5NLD4_NOCFR</name>
<feature type="transmembrane region" description="Helical" evidence="8">
    <location>
        <begin position="66"/>
        <end position="88"/>
    </location>
</feature>
<evidence type="ECO:0000256" key="6">
    <source>
        <dbReference type="ARBA" id="ARBA00023065"/>
    </source>
</evidence>
<feature type="transmembrane region" description="Helical" evidence="8">
    <location>
        <begin position="100"/>
        <end position="124"/>
    </location>
</feature>
<keyword evidence="7 8" id="KW-0472">Membrane</keyword>
<dbReference type="PANTHER" id="PTHR32024:SF1">
    <property type="entry name" value="KTR SYSTEM POTASSIUM UPTAKE PROTEIN B"/>
    <property type="match status" value="1"/>
</dbReference>
<sequence>MVDRPRPRWALIGAPGRARRSFAAPAPHALPAPRHPARLVVCGFAAATALGTLLLMLPVAAESRTVTAPVTALFTAVSAVCVTGLVVVDTESHWSLFGELVILGLVQVGALGIMTVASLFGLLVARRMGLRMQLIAQTETKTVRLGEIRRVVIGVLRMSLLVEAVVATALTARFLFGYDEPWWRAAYLGIFHAVSAYTNAGFVLFTDSLVGFAADPWIMVPITVAFVVGGLGFPVVLEVGRSLRRSARRGVAHWSLHTRITLVTYGVLAVAGILAITLLEWTNPATLGPLGLPDKLLVGGFHGLSPRTSGFNAVDVGAMHSATLLITDALMFIGGGSAGTAGGIKVTTFALLAFVIVAEIRGEPTVHVMNRRLAAEVQRQAITVALLGVGTVVAGTVTLLTITGMALDAVLFEVVSAFGTVGLSTGITAELSDPARMVVIVLMFIGRLGPITLATALALRTRRRRYELPEERPIVG</sequence>
<evidence type="ECO:0000313" key="9">
    <source>
        <dbReference type="EMBL" id="CRY76740.1"/>
    </source>
</evidence>
<dbReference type="KEGG" id="nfr:ERS450000_02004"/>
<feature type="transmembrane region" description="Helical" evidence="8">
    <location>
        <begin position="437"/>
        <end position="459"/>
    </location>
</feature>
<feature type="transmembrane region" description="Helical" evidence="8">
    <location>
        <begin position="217"/>
        <end position="239"/>
    </location>
</feature>
<dbReference type="GO" id="GO:0030001">
    <property type="term" value="P:metal ion transport"/>
    <property type="evidence" value="ECO:0007669"/>
    <property type="project" value="UniProtKB-ARBA"/>
</dbReference>
<evidence type="ECO:0000256" key="1">
    <source>
        <dbReference type="ARBA" id="ARBA00004651"/>
    </source>
</evidence>
<keyword evidence="2" id="KW-0813">Transport</keyword>
<accession>A0A0H5NLD4</accession>
<dbReference type="PANTHER" id="PTHR32024">
    <property type="entry name" value="TRK SYSTEM POTASSIUM UPTAKE PROTEIN TRKG-RELATED"/>
    <property type="match status" value="1"/>
</dbReference>
<feature type="transmembrane region" description="Helical" evidence="8">
    <location>
        <begin position="381"/>
        <end position="407"/>
    </location>
</feature>
<feature type="transmembrane region" description="Helical" evidence="8">
    <location>
        <begin position="151"/>
        <end position="176"/>
    </location>
</feature>
<reference evidence="10" key="1">
    <citation type="submission" date="2015-03" db="EMBL/GenBank/DDBJ databases">
        <authorList>
            <consortium name="Pathogen Informatics"/>
        </authorList>
    </citation>
    <scope>NUCLEOTIDE SEQUENCE [LARGE SCALE GENOMIC DNA]</scope>
    <source>
        <strain evidence="10">NCTC11134</strain>
    </source>
</reference>
<evidence type="ECO:0000256" key="3">
    <source>
        <dbReference type="ARBA" id="ARBA00022475"/>
    </source>
</evidence>
<keyword evidence="5 8" id="KW-1133">Transmembrane helix</keyword>
<protein>
    <submittedName>
        <fullName evidence="9">Ktr system potassium uptake protein B</fullName>
    </submittedName>
</protein>
<dbReference type="GO" id="GO:0005886">
    <property type="term" value="C:plasma membrane"/>
    <property type="evidence" value="ECO:0007669"/>
    <property type="project" value="UniProtKB-SubCell"/>
</dbReference>
<gene>
    <name evidence="9" type="primary">ktrB</name>
    <name evidence="9" type="ORF">ERS450000_02004</name>
</gene>
<evidence type="ECO:0000313" key="10">
    <source>
        <dbReference type="Proteomes" id="UP000057820"/>
    </source>
</evidence>
<comment type="subcellular location">
    <subcellularLocation>
        <location evidence="1">Cell membrane</location>
        <topology evidence="1">Multi-pass membrane protein</topology>
    </subcellularLocation>
</comment>
<evidence type="ECO:0000256" key="2">
    <source>
        <dbReference type="ARBA" id="ARBA00022448"/>
    </source>
</evidence>
<dbReference type="GO" id="GO:0008324">
    <property type="term" value="F:monoatomic cation transmembrane transporter activity"/>
    <property type="evidence" value="ECO:0007669"/>
    <property type="project" value="InterPro"/>
</dbReference>
<evidence type="ECO:0000256" key="7">
    <source>
        <dbReference type="ARBA" id="ARBA00023136"/>
    </source>
</evidence>
<keyword evidence="4 8" id="KW-0812">Transmembrane</keyword>
<feature type="transmembrane region" description="Helical" evidence="8">
    <location>
        <begin position="260"/>
        <end position="279"/>
    </location>
</feature>
<keyword evidence="6" id="KW-0406">Ion transport</keyword>
<feature type="transmembrane region" description="Helical" evidence="8">
    <location>
        <begin position="329"/>
        <end position="360"/>
    </location>
</feature>
<organism evidence="9 10">
    <name type="scientific">Nocardia farcinica</name>
    <dbReference type="NCBI Taxonomy" id="37329"/>
    <lineage>
        <taxon>Bacteria</taxon>
        <taxon>Bacillati</taxon>
        <taxon>Actinomycetota</taxon>
        <taxon>Actinomycetes</taxon>
        <taxon>Mycobacteriales</taxon>
        <taxon>Nocardiaceae</taxon>
        <taxon>Nocardia</taxon>
    </lineage>
</organism>
<evidence type="ECO:0000256" key="8">
    <source>
        <dbReference type="SAM" id="Phobius"/>
    </source>
</evidence>
<dbReference type="EMBL" id="LN868938">
    <property type="protein sequence ID" value="CRY76740.1"/>
    <property type="molecule type" value="Genomic_DNA"/>
</dbReference>
<dbReference type="AlphaFoldDB" id="A0A0H5NLD4"/>